<organism evidence="1 2">
    <name type="scientific">Eumeta variegata</name>
    <name type="common">Bagworm moth</name>
    <name type="synonym">Eumeta japonica</name>
    <dbReference type="NCBI Taxonomy" id="151549"/>
    <lineage>
        <taxon>Eukaryota</taxon>
        <taxon>Metazoa</taxon>
        <taxon>Ecdysozoa</taxon>
        <taxon>Arthropoda</taxon>
        <taxon>Hexapoda</taxon>
        <taxon>Insecta</taxon>
        <taxon>Pterygota</taxon>
        <taxon>Neoptera</taxon>
        <taxon>Endopterygota</taxon>
        <taxon>Lepidoptera</taxon>
        <taxon>Glossata</taxon>
        <taxon>Ditrysia</taxon>
        <taxon>Tineoidea</taxon>
        <taxon>Psychidae</taxon>
        <taxon>Oiketicinae</taxon>
        <taxon>Eumeta</taxon>
    </lineage>
</organism>
<comment type="caution">
    <text evidence="1">The sequence shown here is derived from an EMBL/GenBank/DDBJ whole genome shotgun (WGS) entry which is preliminary data.</text>
</comment>
<evidence type="ECO:0000313" key="1">
    <source>
        <dbReference type="EMBL" id="GBP97322.1"/>
    </source>
</evidence>
<name>A0A4C2ABW5_EUMVA</name>
<reference evidence="1 2" key="1">
    <citation type="journal article" date="2019" name="Commun. Biol.">
        <title>The bagworm genome reveals a unique fibroin gene that provides high tensile strength.</title>
        <authorList>
            <person name="Kono N."/>
            <person name="Nakamura H."/>
            <person name="Ohtoshi R."/>
            <person name="Tomita M."/>
            <person name="Numata K."/>
            <person name="Arakawa K."/>
        </authorList>
    </citation>
    <scope>NUCLEOTIDE SEQUENCE [LARGE SCALE GENOMIC DNA]</scope>
</reference>
<dbReference type="EMBL" id="BGZK01002917">
    <property type="protein sequence ID" value="GBP97322.1"/>
    <property type="molecule type" value="Genomic_DNA"/>
</dbReference>
<protein>
    <submittedName>
        <fullName evidence="1">Uncharacterized protein</fullName>
    </submittedName>
</protein>
<accession>A0A4C2ABW5</accession>
<dbReference type="AlphaFoldDB" id="A0A4C2ABW5"/>
<proteinExistence type="predicted"/>
<keyword evidence="2" id="KW-1185">Reference proteome</keyword>
<dbReference type="OrthoDB" id="10026072at2759"/>
<dbReference type="Proteomes" id="UP000299102">
    <property type="component" value="Unassembled WGS sequence"/>
</dbReference>
<sequence length="105" mass="11631">MQIQVSGVRKVGRAGVIIQTTSTEAAERIKKATPPELRVTEPKSRRPLVALHNMMGDPTNEAVLSGIFEQNLRTKCPDWSSKNFGIHAGCIQEIAPQERYHDCCS</sequence>
<gene>
    <name evidence="1" type="ORF">EVAR_103835_1</name>
</gene>
<evidence type="ECO:0000313" key="2">
    <source>
        <dbReference type="Proteomes" id="UP000299102"/>
    </source>
</evidence>